<dbReference type="GO" id="GO:0008115">
    <property type="term" value="F:sarcosine oxidase activity"/>
    <property type="evidence" value="ECO:0007669"/>
    <property type="project" value="TreeGrafter"/>
</dbReference>
<gene>
    <name evidence="6" type="ORF">SAMN04489743_3965</name>
</gene>
<dbReference type="Gene3D" id="3.50.50.60">
    <property type="entry name" value="FAD/NAD(P)-binding domain"/>
    <property type="match status" value="1"/>
</dbReference>
<protein>
    <submittedName>
        <fullName evidence="6">Sarcosine oxidase</fullName>
    </submittedName>
</protein>
<dbReference type="PANTHER" id="PTHR10961">
    <property type="entry name" value="PEROXISOMAL SARCOSINE OXIDASE"/>
    <property type="match status" value="1"/>
</dbReference>
<keyword evidence="7" id="KW-1185">Reference proteome</keyword>
<dbReference type="RefSeq" id="WP_231994382.1">
    <property type="nucleotide sequence ID" value="NZ_CAUQLD010000007.1"/>
</dbReference>
<dbReference type="PANTHER" id="PTHR10961:SF7">
    <property type="entry name" value="FAD DEPENDENT OXIDOREDUCTASE DOMAIN-CONTAINING PROTEIN"/>
    <property type="match status" value="1"/>
</dbReference>
<evidence type="ECO:0000256" key="3">
    <source>
        <dbReference type="ARBA" id="ARBA00022827"/>
    </source>
</evidence>
<organism evidence="6 7">
    <name type="scientific">Pseudarthrobacter equi</name>
    <dbReference type="NCBI Taxonomy" id="728066"/>
    <lineage>
        <taxon>Bacteria</taxon>
        <taxon>Bacillati</taxon>
        <taxon>Actinomycetota</taxon>
        <taxon>Actinomycetes</taxon>
        <taxon>Micrococcales</taxon>
        <taxon>Micrococcaceae</taxon>
        <taxon>Pseudarthrobacter</taxon>
    </lineage>
</organism>
<dbReference type="AlphaFoldDB" id="A0A1H2BTX9"/>
<dbReference type="SUPFAM" id="SSF51905">
    <property type="entry name" value="FAD/NAD(P)-binding domain"/>
    <property type="match status" value="1"/>
</dbReference>
<evidence type="ECO:0000313" key="7">
    <source>
        <dbReference type="Proteomes" id="UP000198751"/>
    </source>
</evidence>
<sequence>MAGGATGGPSGDPAGFAGEAPGLSDYVVVGAGLAGAATAWQLAARGHQVTLLERDVPAAHDASSHGSARIFRYAYPDPFYTHAVLDSKALWDGLAAETGTELITPFGAVDYGPTRQPALLAGVLAGAGIDHELLSAAEARSRWPQIAFDTEVLWHPGAGVIDAETSVNAMVALAVRHGARVLTGWTLERVERLGSGPGAVYRLHSATGGTLDAGNVVISAGGWLPRLLDSLPLPAGFLAGLPEFTVRQEQAFHFRYREDFGFSATNWPTFIHKAADIQAYGLPGGRDAGFAGQKVAEYNGGPLIPSAADQTGRVDPANRTRVVDYVSRYLPGLDPEPYAETTCLFTNTPTEDFLIDRADNLTVVSPCSGHGAKFAPLIGQWAADLATGAGAVPDRFRGATLPALTT</sequence>
<dbReference type="EMBL" id="LT629779">
    <property type="protein sequence ID" value="SDT61507.1"/>
    <property type="molecule type" value="Genomic_DNA"/>
</dbReference>
<keyword evidence="4" id="KW-0560">Oxidoreductase</keyword>
<evidence type="ECO:0000256" key="4">
    <source>
        <dbReference type="ARBA" id="ARBA00023002"/>
    </source>
</evidence>
<evidence type="ECO:0000256" key="2">
    <source>
        <dbReference type="ARBA" id="ARBA00022630"/>
    </source>
</evidence>
<dbReference type="InterPro" id="IPR045170">
    <property type="entry name" value="MTOX"/>
</dbReference>
<dbReference type="InterPro" id="IPR006076">
    <property type="entry name" value="FAD-dep_OxRdtase"/>
</dbReference>
<dbReference type="SUPFAM" id="SSF54373">
    <property type="entry name" value="FAD-linked reductases, C-terminal domain"/>
    <property type="match status" value="1"/>
</dbReference>
<keyword evidence="3" id="KW-0274">FAD</keyword>
<dbReference type="Pfam" id="PF01266">
    <property type="entry name" value="DAO"/>
    <property type="match status" value="1"/>
</dbReference>
<dbReference type="GO" id="GO:0050660">
    <property type="term" value="F:flavin adenine dinucleotide binding"/>
    <property type="evidence" value="ECO:0007669"/>
    <property type="project" value="InterPro"/>
</dbReference>
<dbReference type="Gene3D" id="3.30.9.10">
    <property type="entry name" value="D-Amino Acid Oxidase, subunit A, domain 2"/>
    <property type="match status" value="1"/>
</dbReference>
<dbReference type="InterPro" id="IPR036188">
    <property type="entry name" value="FAD/NAD-bd_sf"/>
</dbReference>
<proteinExistence type="predicted"/>
<feature type="domain" description="FAD dependent oxidoreductase" evidence="5">
    <location>
        <begin position="25"/>
        <end position="385"/>
    </location>
</feature>
<evidence type="ECO:0000256" key="1">
    <source>
        <dbReference type="ARBA" id="ARBA00001974"/>
    </source>
</evidence>
<comment type="cofactor">
    <cofactor evidence="1">
        <name>FAD</name>
        <dbReference type="ChEBI" id="CHEBI:57692"/>
    </cofactor>
</comment>
<keyword evidence="2" id="KW-0285">Flavoprotein</keyword>
<name>A0A1H2BTX9_9MICC</name>
<accession>A0A1H2BTX9</accession>
<evidence type="ECO:0000259" key="5">
    <source>
        <dbReference type="Pfam" id="PF01266"/>
    </source>
</evidence>
<evidence type="ECO:0000313" key="6">
    <source>
        <dbReference type="EMBL" id="SDT61507.1"/>
    </source>
</evidence>
<dbReference type="Proteomes" id="UP000198751">
    <property type="component" value="Chromosome I"/>
</dbReference>
<reference evidence="7" key="1">
    <citation type="submission" date="2016-10" db="EMBL/GenBank/DDBJ databases">
        <authorList>
            <person name="Varghese N."/>
            <person name="Submissions S."/>
        </authorList>
    </citation>
    <scope>NUCLEOTIDE SEQUENCE [LARGE SCALE GENOMIC DNA]</scope>
    <source>
        <strain evidence="7">IMMIB L-1606</strain>
    </source>
</reference>